<dbReference type="InterPro" id="IPR003409">
    <property type="entry name" value="MORN"/>
</dbReference>
<protein>
    <recommendedName>
        <fullName evidence="4">Molecular chaperone Tir</fullName>
    </recommendedName>
</protein>
<keyword evidence="1" id="KW-0677">Repeat</keyword>
<dbReference type="SUPFAM" id="SSF82185">
    <property type="entry name" value="Histone H3 K4-specific methyltransferase SET7/9 N-terminal domain"/>
    <property type="match status" value="2"/>
</dbReference>
<dbReference type="Pfam" id="PF02493">
    <property type="entry name" value="MORN"/>
    <property type="match status" value="5"/>
</dbReference>
<evidence type="ECO:0008006" key="4">
    <source>
        <dbReference type="Google" id="ProtNLM"/>
    </source>
</evidence>
<accession>A0A432GL78</accession>
<dbReference type="AlphaFoldDB" id="A0A432GL78"/>
<reference evidence="2 3" key="1">
    <citation type="submission" date="2018-06" db="EMBL/GenBank/DDBJ databases">
        <title>Combined omics and stable isotope probing to characterize newly discovered Mariana Back-Arc vent microbial communities.</title>
        <authorList>
            <person name="Trembath-Reichert E."/>
            <person name="Huber J.A."/>
        </authorList>
    </citation>
    <scope>NUCLEOTIDE SEQUENCE [LARGE SCALE GENOMIC DNA]</scope>
    <source>
        <strain evidence="2">MAG 54</strain>
    </source>
</reference>
<comment type="caution">
    <text evidence="2">The sequence shown here is derived from an EMBL/GenBank/DDBJ whole genome shotgun (WGS) entry which is preliminary data.</text>
</comment>
<dbReference type="PANTHER" id="PTHR43215:SF14">
    <property type="entry name" value="RADIAL SPOKE HEAD 1 HOMOLOG"/>
    <property type="match status" value="1"/>
</dbReference>
<dbReference type="EMBL" id="QNZJ01000267">
    <property type="protein sequence ID" value="RTZ84504.1"/>
    <property type="molecule type" value="Genomic_DNA"/>
</dbReference>
<evidence type="ECO:0000313" key="3">
    <source>
        <dbReference type="Proteomes" id="UP000287719"/>
    </source>
</evidence>
<dbReference type="Proteomes" id="UP000287719">
    <property type="component" value="Unassembled WGS sequence"/>
</dbReference>
<dbReference type="Gene3D" id="2.20.110.10">
    <property type="entry name" value="Histone H3 K4-specific methyltransferase SET7/9 N-terminal domain"/>
    <property type="match status" value="3"/>
</dbReference>
<name>A0A432GL78_9DELT</name>
<proteinExistence type="predicted"/>
<evidence type="ECO:0000256" key="1">
    <source>
        <dbReference type="ARBA" id="ARBA00022737"/>
    </source>
</evidence>
<organism evidence="2 3">
    <name type="scientific">SAR324 cluster bacterium</name>
    <dbReference type="NCBI Taxonomy" id="2024889"/>
    <lineage>
        <taxon>Bacteria</taxon>
        <taxon>Deltaproteobacteria</taxon>
        <taxon>SAR324 cluster</taxon>
    </lineage>
</organism>
<dbReference type="PANTHER" id="PTHR43215">
    <property type="entry name" value="RADIAL SPOKE HEAD 1 HOMOLOG"/>
    <property type="match status" value="1"/>
</dbReference>
<dbReference type="SMART" id="SM00698">
    <property type="entry name" value="MORN"/>
    <property type="match status" value="5"/>
</dbReference>
<sequence>MSNKQGIIFDDGVLYRHGENGSSEWLEDGDEKKDGRYIGEIDNGEPNGQGAITYSDGGMYVGEWENGKYHGHGTFTYPDRARYKWEYLYMYEQDQKIPIFCLLNKYAGDWKEGEKHGQGTYYFSWGGELVGEFKENKPWNVTEFDKDDKIISRYTDGVEIIEKKLVGVLFTRKEKGKWIWYENGVEDEGGKYEGEIENDRPNGKGTLIYRNGTRYVGEYTDGAWNGMGTFYFPDGEKWVGEFREDAPWNINWFDRDGNIIAKWGNGVKLK</sequence>
<evidence type="ECO:0000313" key="2">
    <source>
        <dbReference type="EMBL" id="RTZ84504.1"/>
    </source>
</evidence>
<gene>
    <name evidence="2" type="ORF">DSY95_06090</name>
</gene>